<evidence type="ECO:0000256" key="2">
    <source>
        <dbReference type="ARBA" id="ARBA00022763"/>
    </source>
</evidence>
<feature type="region of interest" description="Disordered" evidence="8">
    <location>
        <begin position="207"/>
        <end position="343"/>
    </location>
</feature>
<dbReference type="Pfam" id="PF06632">
    <property type="entry name" value="XRCC4"/>
    <property type="match status" value="1"/>
</dbReference>
<evidence type="ECO:0000256" key="5">
    <source>
        <dbReference type="ARBA" id="ARBA00023242"/>
    </source>
</evidence>
<organism evidence="12 13">
    <name type="scientific">Poecilia formosa</name>
    <name type="common">Amazon molly</name>
    <name type="synonym">Limia formosa</name>
    <dbReference type="NCBI Taxonomy" id="48698"/>
    <lineage>
        <taxon>Eukaryota</taxon>
        <taxon>Metazoa</taxon>
        <taxon>Chordata</taxon>
        <taxon>Craniata</taxon>
        <taxon>Vertebrata</taxon>
        <taxon>Euteleostomi</taxon>
        <taxon>Actinopterygii</taxon>
        <taxon>Neopterygii</taxon>
        <taxon>Teleostei</taxon>
        <taxon>Neoteleostei</taxon>
        <taxon>Acanthomorphata</taxon>
        <taxon>Ovalentaria</taxon>
        <taxon>Atherinomorphae</taxon>
        <taxon>Cyprinodontiformes</taxon>
        <taxon>Poeciliidae</taxon>
        <taxon>Poeciliinae</taxon>
        <taxon>Poecilia</taxon>
    </lineage>
</organism>
<dbReference type="STRING" id="48698.ENSPFOP00000017313"/>
<feature type="domain" description="XRCC4 C-terminal" evidence="11">
    <location>
        <begin position="234"/>
        <end position="341"/>
    </location>
</feature>
<protein>
    <submittedName>
        <fullName evidence="12">X-ray repair complementing defective repair in Chinese hamster cells 4</fullName>
    </submittedName>
</protein>
<feature type="compositionally biased region" description="Polar residues" evidence="8">
    <location>
        <begin position="254"/>
        <end position="269"/>
    </location>
</feature>
<evidence type="ECO:0000256" key="7">
    <source>
        <dbReference type="SAM" id="Coils"/>
    </source>
</evidence>
<evidence type="ECO:0000259" key="10">
    <source>
        <dbReference type="Pfam" id="PF21924"/>
    </source>
</evidence>
<dbReference type="EMBL" id="AYCK01018984">
    <property type="status" value="NOT_ANNOTATED_CDS"/>
    <property type="molecule type" value="Genomic_DNA"/>
</dbReference>
<keyword evidence="5" id="KW-0539">Nucleus</keyword>
<dbReference type="InterPro" id="IPR053963">
    <property type="entry name" value="XRCC4_C"/>
</dbReference>
<dbReference type="GeneTree" id="ENSGT00940000166544"/>
<dbReference type="Proteomes" id="UP000028760">
    <property type="component" value="Unassembled WGS sequence"/>
</dbReference>
<dbReference type="GO" id="GO:0003677">
    <property type="term" value="F:DNA binding"/>
    <property type="evidence" value="ECO:0007669"/>
    <property type="project" value="InterPro"/>
</dbReference>
<evidence type="ECO:0000256" key="4">
    <source>
        <dbReference type="ARBA" id="ARBA00023204"/>
    </source>
</evidence>
<dbReference type="eggNOG" id="ENOG502QWJA">
    <property type="taxonomic scope" value="Eukaryota"/>
</dbReference>
<dbReference type="InterPro" id="IPR038051">
    <property type="entry name" value="XRCC4-like_N_sf"/>
</dbReference>
<dbReference type="InterPro" id="IPR014751">
    <property type="entry name" value="XRCC4-like_C"/>
</dbReference>
<evidence type="ECO:0000313" key="13">
    <source>
        <dbReference type="Proteomes" id="UP000028760"/>
    </source>
</evidence>
<evidence type="ECO:0000256" key="6">
    <source>
        <dbReference type="ARBA" id="ARBA00025728"/>
    </source>
</evidence>
<dbReference type="CDD" id="cd22283">
    <property type="entry name" value="HD_XRCC4_N"/>
    <property type="match status" value="1"/>
</dbReference>
<comment type="similarity">
    <text evidence="6">Belongs to the XRCC4-XLF family. XRCC4 subfamily.</text>
</comment>
<dbReference type="InterPro" id="IPR009089">
    <property type="entry name" value="XRCC4_N_sf"/>
</dbReference>
<accession>A0A087YH10</accession>
<reference evidence="12" key="2">
    <citation type="submission" date="2025-05" db="UniProtKB">
        <authorList>
            <consortium name="Ensembl"/>
        </authorList>
    </citation>
    <scope>IDENTIFICATION</scope>
</reference>
<dbReference type="InterPro" id="IPR010585">
    <property type="entry name" value="DNA_repair_prot_XRCC4"/>
</dbReference>
<evidence type="ECO:0000256" key="8">
    <source>
        <dbReference type="SAM" id="MobiDB-lite"/>
    </source>
</evidence>
<dbReference type="PANTHER" id="PTHR28559">
    <property type="entry name" value="DNA REPAIR PROTEIN XRCC4"/>
    <property type="match status" value="1"/>
</dbReference>
<dbReference type="Pfam" id="PF21925">
    <property type="entry name" value="XRCC4_C"/>
    <property type="match status" value="1"/>
</dbReference>
<comment type="subcellular location">
    <subcellularLocation>
        <location evidence="1">Nucleus</location>
    </subcellularLocation>
</comment>
<proteinExistence type="inferred from homology"/>
<feature type="domain" description="XRCC4 N-terminal" evidence="9">
    <location>
        <begin position="20"/>
        <end position="122"/>
    </location>
</feature>
<keyword evidence="3" id="KW-0233">DNA recombination</keyword>
<dbReference type="InterPro" id="IPR053962">
    <property type="entry name" value="XRCC4_CC"/>
</dbReference>
<dbReference type="PANTHER" id="PTHR28559:SF1">
    <property type="entry name" value="DNA REPAIR PROTEIN XRCC4"/>
    <property type="match status" value="1"/>
</dbReference>
<dbReference type="Ensembl" id="ENSPFOT00000017335.2">
    <property type="protein sequence ID" value="ENSPFOP00000017313.2"/>
    <property type="gene ID" value="ENSPFOG00000017242.2"/>
</dbReference>
<keyword evidence="2" id="KW-0227">DNA damage</keyword>
<keyword evidence="7" id="KW-0175">Coiled coil</keyword>
<keyword evidence="13" id="KW-1185">Reference proteome</keyword>
<dbReference type="Pfam" id="PF21924">
    <property type="entry name" value="XRCC4_CC"/>
    <property type="match status" value="1"/>
</dbReference>
<dbReference type="Gene3D" id="1.20.5.370">
    <property type="match status" value="1"/>
</dbReference>
<evidence type="ECO:0000313" key="12">
    <source>
        <dbReference type="Ensembl" id="ENSPFOP00000017313.2"/>
    </source>
</evidence>
<dbReference type="GO" id="GO:0033152">
    <property type="term" value="P:immunoglobulin V(D)J recombination"/>
    <property type="evidence" value="ECO:0007669"/>
    <property type="project" value="TreeGrafter"/>
</dbReference>
<dbReference type="EMBL" id="AYCK01014843">
    <property type="status" value="NOT_ANNOTATED_CDS"/>
    <property type="molecule type" value="Genomic_DNA"/>
</dbReference>
<dbReference type="OMA" id="FIKGTWF"/>
<reference evidence="13" key="1">
    <citation type="submission" date="2013-10" db="EMBL/GenBank/DDBJ databases">
        <authorList>
            <person name="Schartl M."/>
            <person name="Warren W."/>
        </authorList>
    </citation>
    <scope>NUCLEOTIDE SEQUENCE [LARGE SCALE GENOMIC DNA]</scope>
    <source>
        <strain evidence="13">female</strain>
    </source>
</reference>
<feature type="domain" description="XRCC4 coiled-coil" evidence="10">
    <location>
        <begin position="127"/>
        <end position="203"/>
    </location>
</feature>
<evidence type="ECO:0000259" key="11">
    <source>
        <dbReference type="Pfam" id="PF21925"/>
    </source>
</evidence>
<dbReference type="GO" id="GO:0006303">
    <property type="term" value="P:double-strand break repair via nonhomologous end joining"/>
    <property type="evidence" value="ECO:0007669"/>
    <property type="project" value="UniProtKB-ARBA"/>
</dbReference>
<dbReference type="Ensembl" id="ENSPFOT00000022494.1">
    <property type="protein sequence ID" value="ENSPFOP00000029132.1"/>
    <property type="gene ID" value="ENSPFOG00000004294.2"/>
</dbReference>
<feature type="compositionally biased region" description="Basic and acidic residues" evidence="8">
    <location>
        <begin position="295"/>
        <end position="306"/>
    </location>
</feature>
<dbReference type="InterPro" id="IPR053961">
    <property type="entry name" value="XRCC4_N"/>
</dbReference>
<feature type="compositionally biased region" description="Acidic residues" evidence="8">
    <location>
        <begin position="236"/>
        <end position="249"/>
    </location>
</feature>
<evidence type="ECO:0000256" key="3">
    <source>
        <dbReference type="ARBA" id="ARBA00023172"/>
    </source>
</evidence>
<dbReference type="GO" id="GO:0010165">
    <property type="term" value="P:response to X-ray"/>
    <property type="evidence" value="ECO:0007669"/>
    <property type="project" value="TreeGrafter"/>
</dbReference>
<dbReference type="Gene3D" id="2.170.210.10">
    <property type="entry name" value="DNA double-strand break repair and VJ recombination XRCC4, N-terminal"/>
    <property type="match status" value="1"/>
</dbReference>
<feature type="compositionally biased region" description="Polar residues" evidence="8">
    <location>
        <begin position="307"/>
        <end position="323"/>
    </location>
</feature>
<evidence type="ECO:0000259" key="9">
    <source>
        <dbReference type="Pfam" id="PF06632"/>
    </source>
</evidence>
<dbReference type="SUPFAM" id="SSF58022">
    <property type="entry name" value="XRCC4, C-terminal oligomerization domain"/>
    <property type="match status" value="1"/>
</dbReference>
<dbReference type="SUPFAM" id="SSF50809">
    <property type="entry name" value="XRCC4, N-terminal domain"/>
    <property type="match status" value="1"/>
</dbReference>
<feature type="compositionally biased region" description="Basic and acidic residues" evidence="8">
    <location>
        <begin position="211"/>
        <end position="235"/>
    </location>
</feature>
<dbReference type="AlphaFoldDB" id="A0A087YH10"/>
<feature type="coiled-coil region" evidence="7">
    <location>
        <begin position="53"/>
        <end position="80"/>
    </location>
</feature>
<dbReference type="GO" id="GO:0005958">
    <property type="term" value="C:DNA-dependent protein kinase-DNA ligase 4 complex"/>
    <property type="evidence" value="ECO:0007669"/>
    <property type="project" value="TreeGrafter"/>
</dbReference>
<evidence type="ECO:0000256" key="1">
    <source>
        <dbReference type="ARBA" id="ARBA00004123"/>
    </source>
</evidence>
<keyword evidence="4" id="KW-0234">DNA repair</keyword>
<name>A0A087YH10_POEFO</name>
<dbReference type="GO" id="GO:0032807">
    <property type="term" value="C:DNA ligase IV complex"/>
    <property type="evidence" value="ECO:0007669"/>
    <property type="project" value="TreeGrafter"/>
</dbReference>
<sequence length="343" mass="38810">LKRMNTSVREIHLSSQADFSYFLRVDWEGRGLGFGFKLLLTDGHKAWRGKVSEAVVNEEAEELEMAKEKYIQDLQEALTEPEPSASYCFTLKPHPPTSSHTVTLTYEKMQKDISFKLGSVSLDAVKEPAEAVREVLIHTLQQGNELQQHNHKLKEENQRLIQEHQNITEKLKHYAESIETLKAELYSRFVLLLNEKKTKIRSLQESVTKLQETRNSDEQKNKDCAKLDRTAGHNSEDDEYEGSTDEELKEEQSAETSHPSSKDSATPSPLNLRDITDVAPCRKRRFRHLGPPELAVKKQNPEKKNGADSSASSNQLQTPQCSVDVTKAASAGTSEAEDLFDDF</sequence>